<reference evidence="6 7" key="1">
    <citation type="submission" date="2020-03" db="EMBL/GenBank/DDBJ databases">
        <title>Sequencing the genomes of 1000 actinobacteria strains.</title>
        <authorList>
            <person name="Klenk H.-P."/>
        </authorList>
    </citation>
    <scope>NUCLEOTIDE SEQUENCE [LARGE SCALE GENOMIC DNA]</scope>
    <source>
        <strain evidence="6 7">DSM 16403</strain>
    </source>
</reference>
<dbReference type="Proteomes" id="UP000547458">
    <property type="component" value="Unassembled WGS sequence"/>
</dbReference>
<evidence type="ECO:0000256" key="1">
    <source>
        <dbReference type="ARBA" id="ARBA00009437"/>
    </source>
</evidence>
<dbReference type="EMBL" id="JAATJL010000001">
    <property type="protein sequence ID" value="NJC23276.1"/>
    <property type="molecule type" value="Genomic_DNA"/>
</dbReference>
<proteinExistence type="inferred from homology"/>
<keyword evidence="3 6" id="KW-0238">DNA-binding</keyword>
<dbReference type="InterPro" id="IPR000847">
    <property type="entry name" value="LysR_HTH_N"/>
</dbReference>
<accession>A0A846RW69</accession>
<dbReference type="GO" id="GO:0003677">
    <property type="term" value="F:DNA binding"/>
    <property type="evidence" value="ECO:0007669"/>
    <property type="project" value="UniProtKB-KW"/>
</dbReference>
<dbReference type="GO" id="GO:0003700">
    <property type="term" value="F:DNA-binding transcription factor activity"/>
    <property type="evidence" value="ECO:0007669"/>
    <property type="project" value="InterPro"/>
</dbReference>
<dbReference type="PANTHER" id="PTHR30419">
    <property type="entry name" value="HTH-TYPE TRANSCRIPTIONAL REGULATOR YBHD"/>
    <property type="match status" value="1"/>
</dbReference>
<name>A0A846RW69_9MICC</name>
<gene>
    <name evidence="6" type="ORF">BJ994_002352</name>
</gene>
<keyword evidence="7" id="KW-1185">Reference proteome</keyword>
<evidence type="ECO:0000259" key="5">
    <source>
        <dbReference type="PROSITE" id="PS50931"/>
    </source>
</evidence>
<comment type="caution">
    <text evidence="6">The sequence shown here is derived from an EMBL/GenBank/DDBJ whole genome shotgun (WGS) entry which is preliminary data.</text>
</comment>
<evidence type="ECO:0000256" key="4">
    <source>
        <dbReference type="ARBA" id="ARBA00023163"/>
    </source>
</evidence>
<organism evidence="6 7">
    <name type="scientific">Arthrobacter pigmenti</name>
    <dbReference type="NCBI Taxonomy" id="271432"/>
    <lineage>
        <taxon>Bacteria</taxon>
        <taxon>Bacillati</taxon>
        <taxon>Actinomycetota</taxon>
        <taxon>Actinomycetes</taxon>
        <taxon>Micrococcales</taxon>
        <taxon>Micrococcaceae</taxon>
        <taxon>Arthrobacter</taxon>
    </lineage>
</organism>
<dbReference type="InterPro" id="IPR036388">
    <property type="entry name" value="WH-like_DNA-bd_sf"/>
</dbReference>
<dbReference type="Gene3D" id="1.10.10.10">
    <property type="entry name" value="Winged helix-like DNA-binding domain superfamily/Winged helix DNA-binding domain"/>
    <property type="match status" value="1"/>
</dbReference>
<dbReference type="InterPro" id="IPR050950">
    <property type="entry name" value="HTH-type_LysR_regulators"/>
</dbReference>
<sequence>MPTDARRLEFLLAVARQGGILAAAESLHVTPSAVSQQISKLESEERVRLLDRGPRGVTLTRAGRVLAEAAENIERELIEARRRVMEIEGEVSGTVVIGAFQTVITGILAPMLAAFQRDLPGVDVVISETPSSKLPGVLRSGDADVVILERDLDTDHPAPRYTREVPLLDEPWRLIVPRDALSDQTVPDLDRLSWLGIDPDGASAQAFARVSANLKLTPRTAHSYSDFSSALSLVAAGQGVALLPALALERDLPDGIEIIDRPGLGSRRLVLRHRQSKREPSNAALAVIEAIVHQAGQLSLA</sequence>
<comment type="similarity">
    <text evidence="1">Belongs to the LysR transcriptional regulatory family.</text>
</comment>
<dbReference type="RefSeq" id="WP_167994356.1">
    <property type="nucleotide sequence ID" value="NZ_JAATJL010000001.1"/>
</dbReference>
<dbReference type="PROSITE" id="PS50931">
    <property type="entry name" value="HTH_LYSR"/>
    <property type="match status" value="1"/>
</dbReference>
<dbReference type="InterPro" id="IPR036390">
    <property type="entry name" value="WH_DNA-bd_sf"/>
</dbReference>
<dbReference type="Gene3D" id="3.40.190.10">
    <property type="entry name" value="Periplasmic binding protein-like II"/>
    <property type="match status" value="2"/>
</dbReference>
<dbReference type="InterPro" id="IPR005119">
    <property type="entry name" value="LysR_subst-bd"/>
</dbReference>
<dbReference type="GO" id="GO:0005829">
    <property type="term" value="C:cytosol"/>
    <property type="evidence" value="ECO:0007669"/>
    <property type="project" value="TreeGrafter"/>
</dbReference>
<dbReference type="FunFam" id="1.10.10.10:FF:000001">
    <property type="entry name" value="LysR family transcriptional regulator"/>
    <property type="match status" value="1"/>
</dbReference>
<dbReference type="Pfam" id="PF00126">
    <property type="entry name" value="HTH_1"/>
    <property type="match status" value="1"/>
</dbReference>
<evidence type="ECO:0000313" key="7">
    <source>
        <dbReference type="Proteomes" id="UP000547458"/>
    </source>
</evidence>
<dbReference type="SUPFAM" id="SSF53850">
    <property type="entry name" value="Periplasmic binding protein-like II"/>
    <property type="match status" value="1"/>
</dbReference>
<keyword evidence="4" id="KW-0804">Transcription</keyword>
<feature type="domain" description="HTH lysR-type" evidence="5">
    <location>
        <begin position="3"/>
        <end position="60"/>
    </location>
</feature>
<protein>
    <submittedName>
        <fullName evidence="6">DNA-binding transcriptional LysR family regulator</fullName>
    </submittedName>
</protein>
<keyword evidence="2" id="KW-0805">Transcription regulation</keyword>
<dbReference type="SUPFAM" id="SSF46785">
    <property type="entry name" value="Winged helix' DNA-binding domain"/>
    <property type="match status" value="1"/>
</dbReference>
<dbReference type="AlphaFoldDB" id="A0A846RW69"/>
<evidence type="ECO:0000256" key="2">
    <source>
        <dbReference type="ARBA" id="ARBA00023015"/>
    </source>
</evidence>
<dbReference type="Pfam" id="PF03466">
    <property type="entry name" value="LysR_substrate"/>
    <property type="match status" value="1"/>
</dbReference>
<evidence type="ECO:0000313" key="6">
    <source>
        <dbReference type="EMBL" id="NJC23276.1"/>
    </source>
</evidence>
<evidence type="ECO:0000256" key="3">
    <source>
        <dbReference type="ARBA" id="ARBA00023125"/>
    </source>
</evidence>